<name>A0A6A8SHN6_9FIRM</name>
<dbReference type="RefSeq" id="WP_006784321.1">
    <property type="nucleotide sequence ID" value="NZ_CABJBH010000011.1"/>
</dbReference>
<dbReference type="AlphaFoldDB" id="A0A6A8SHN6"/>
<sequence length="194" mass="22403">MRNKPLITIIILTAIGIFIGFNFQTPGMKQYNQLNKIDESIQTALVHEDTTLTKRLDTFYQTVNTIIEQATTSENQDQISFESYESEFAILSRMNQNLAEVLKASLNKLPNNDLGHLEKERLTSLEALTQAIETLIKDLSNLEEIVHTAKPVQARDYVLNIQENFNNIQVLQHRYIDQYQTYLTAKTDFYQSLK</sequence>
<reference evidence="1 2" key="1">
    <citation type="journal article" date="2019" name="Nat. Med.">
        <title>A library of human gut bacterial isolates paired with longitudinal multiomics data enables mechanistic microbiome research.</title>
        <authorList>
            <person name="Poyet M."/>
            <person name="Groussin M."/>
            <person name="Gibbons S.M."/>
            <person name="Avila-Pacheco J."/>
            <person name="Jiang X."/>
            <person name="Kearney S.M."/>
            <person name="Perrotta A.R."/>
            <person name="Berdy B."/>
            <person name="Zhao S."/>
            <person name="Lieberman T.D."/>
            <person name="Swanson P.K."/>
            <person name="Smith M."/>
            <person name="Roesemann S."/>
            <person name="Alexander J.E."/>
            <person name="Rich S.A."/>
            <person name="Livny J."/>
            <person name="Vlamakis H."/>
            <person name="Clish C."/>
            <person name="Bullock K."/>
            <person name="Deik A."/>
            <person name="Scott J."/>
            <person name="Pierce K.A."/>
            <person name="Xavier R.J."/>
            <person name="Alm E.J."/>
        </authorList>
    </citation>
    <scope>NUCLEOTIDE SEQUENCE [LARGE SCALE GENOMIC DNA]</scope>
    <source>
        <strain evidence="1 2">BIOML-A198</strain>
    </source>
</reference>
<dbReference type="EMBL" id="WMQE01000040">
    <property type="protein sequence ID" value="MTK22501.1"/>
    <property type="molecule type" value="Genomic_DNA"/>
</dbReference>
<gene>
    <name evidence="1" type="ORF">GMA92_13870</name>
</gene>
<evidence type="ECO:0000313" key="1">
    <source>
        <dbReference type="EMBL" id="MTK22501.1"/>
    </source>
</evidence>
<accession>A0A6A8SHN6</accession>
<proteinExistence type="predicted"/>
<dbReference type="GeneID" id="60059018"/>
<evidence type="ECO:0000313" key="2">
    <source>
        <dbReference type="Proteomes" id="UP000487649"/>
    </source>
</evidence>
<dbReference type="Proteomes" id="UP000487649">
    <property type="component" value="Unassembled WGS sequence"/>
</dbReference>
<protein>
    <submittedName>
        <fullName evidence="1">Uncharacterized protein</fullName>
    </submittedName>
</protein>
<organism evidence="1 2">
    <name type="scientific">Turicibacter sanguinis</name>
    <dbReference type="NCBI Taxonomy" id="154288"/>
    <lineage>
        <taxon>Bacteria</taxon>
        <taxon>Bacillati</taxon>
        <taxon>Bacillota</taxon>
        <taxon>Erysipelotrichia</taxon>
        <taxon>Erysipelotrichales</taxon>
        <taxon>Turicibacteraceae</taxon>
        <taxon>Turicibacter</taxon>
    </lineage>
</organism>
<comment type="caution">
    <text evidence="1">The sequence shown here is derived from an EMBL/GenBank/DDBJ whole genome shotgun (WGS) entry which is preliminary data.</text>
</comment>